<proteinExistence type="inferred from homology"/>
<dbReference type="GO" id="GO:0005829">
    <property type="term" value="C:cytosol"/>
    <property type="evidence" value="ECO:0007669"/>
    <property type="project" value="TreeGrafter"/>
</dbReference>
<keyword evidence="3 6" id="KW-0540">Nuclease</keyword>
<evidence type="ECO:0000256" key="4">
    <source>
        <dbReference type="ARBA" id="ARBA00022801"/>
    </source>
</evidence>
<dbReference type="GO" id="GO:0006308">
    <property type="term" value="P:DNA catabolic process"/>
    <property type="evidence" value="ECO:0007669"/>
    <property type="project" value="UniProtKB-UniRule"/>
</dbReference>
<evidence type="ECO:0000313" key="9">
    <source>
        <dbReference type="Proteomes" id="UP000315003"/>
    </source>
</evidence>
<comment type="function">
    <text evidence="6">Bidirectionally degrades single-stranded DNA into large acid-insoluble oligonucleotides, which are then degraded further into small acid-soluble oligonucleotides.</text>
</comment>
<dbReference type="EMBL" id="CP036272">
    <property type="protein sequence ID" value="QDT61663.1"/>
    <property type="molecule type" value="Genomic_DNA"/>
</dbReference>
<dbReference type="InterPro" id="IPR037004">
    <property type="entry name" value="Exonuc_VII_ssu_sf"/>
</dbReference>
<dbReference type="PANTHER" id="PTHR34137">
    <property type="entry name" value="EXODEOXYRIBONUCLEASE 7 SMALL SUBUNIT"/>
    <property type="match status" value="1"/>
</dbReference>
<dbReference type="EC" id="3.1.11.6" evidence="6"/>
<comment type="catalytic activity">
    <reaction evidence="6">
        <text>Exonucleolytic cleavage in either 5'- to 3'- or 3'- to 5'-direction to yield nucleoside 5'-phosphates.</text>
        <dbReference type="EC" id="3.1.11.6"/>
    </reaction>
</comment>
<dbReference type="HAMAP" id="MF_00337">
    <property type="entry name" value="Exonuc_7_S"/>
    <property type="match status" value="1"/>
</dbReference>
<reference evidence="8 9" key="1">
    <citation type="submission" date="2019-02" db="EMBL/GenBank/DDBJ databases">
        <title>Deep-cultivation of Planctomycetes and their phenomic and genomic characterization uncovers novel biology.</title>
        <authorList>
            <person name="Wiegand S."/>
            <person name="Jogler M."/>
            <person name="Boedeker C."/>
            <person name="Pinto D."/>
            <person name="Vollmers J."/>
            <person name="Rivas-Marin E."/>
            <person name="Kohn T."/>
            <person name="Peeters S.H."/>
            <person name="Heuer A."/>
            <person name="Rast P."/>
            <person name="Oberbeckmann S."/>
            <person name="Bunk B."/>
            <person name="Jeske O."/>
            <person name="Meyerdierks A."/>
            <person name="Storesund J.E."/>
            <person name="Kallscheuer N."/>
            <person name="Luecker S."/>
            <person name="Lage O.M."/>
            <person name="Pohl T."/>
            <person name="Merkel B.J."/>
            <person name="Hornburger P."/>
            <person name="Mueller R.-W."/>
            <person name="Bruemmer F."/>
            <person name="Labrenz M."/>
            <person name="Spormann A.M."/>
            <person name="Op den Camp H."/>
            <person name="Overmann J."/>
            <person name="Amann R."/>
            <person name="Jetten M.S.M."/>
            <person name="Mascher T."/>
            <person name="Medema M.H."/>
            <person name="Devos D.P."/>
            <person name="Kaster A.-K."/>
            <person name="Ovreas L."/>
            <person name="Rohde M."/>
            <person name="Galperin M.Y."/>
            <person name="Jogler C."/>
        </authorList>
    </citation>
    <scope>NUCLEOTIDE SEQUENCE [LARGE SCALE GENOMIC DNA]</scope>
    <source>
        <strain evidence="8 9">SV_7m_r</strain>
    </source>
</reference>
<keyword evidence="2 6" id="KW-0963">Cytoplasm</keyword>
<name>A0A517T016_9BACT</name>
<dbReference type="Gene3D" id="1.10.287.1040">
    <property type="entry name" value="Exonuclease VII, small subunit"/>
    <property type="match status" value="1"/>
</dbReference>
<dbReference type="PANTHER" id="PTHR34137:SF1">
    <property type="entry name" value="EXODEOXYRIBONUCLEASE 7 SMALL SUBUNIT"/>
    <property type="match status" value="1"/>
</dbReference>
<comment type="subcellular location">
    <subcellularLocation>
        <location evidence="6">Cytoplasm</location>
    </subcellularLocation>
</comment>
<sequence>MAKKKTARQKANDDDLDFETALGEVQQVVHELEDGELDLTQSLARYEQGIAMLRHCHGMLKQAEAKITLLTEVDADSNPVTEPIDIEGDQVSDSPQKSAGGLF</sequence>
<keyword evidence="9" id="KW-1185">Reference proteome</keyword>
<evidence type="ECO:0000256" key="7">
    <source>
        <dbReference type="SAM" id="MobiDB-lite"/>
    </source>
</evidence>
<keyword evidence="5 6" id="KW-0269">Exonuclease</keyword>
<evidence type="ECO:0000256" key="5">
    <source>
        <dbReference type="ARBA" id="ARBA00022839"/>
    </source>
</evidence>
<comment type="subunit">
    <text evidence="6">Heterooligomer composed of large and small subunits.</text>
</comment>
<organism evidence="8 9">
    <name type="scientific">Stieleria bergensis</name>
    <dbReference type="NCBI Taxonomy" id="2528025"/>
    <lineage>
        <taxon>Bacteria</taxon>
        <taxon>Pseudomonadati</taxon>
        <taxon>Planctomycetota</taxon>
        <taxon>Planctomycetia</taxon>
        <taxon>Pirellulales</taxon>
        <taxon>Pirellulaceae</taxon>
        <taxon>Stieleria</taxon>
    </lineage>
</organism>
<evidence type="ECO:0000313" key="8">
    <source>
        <dbReference type="EMBL" id="QDT61663.1"/>
    </source>
</evidence>
<dbReference type="NCBIfam" id="TIGR01280">
    <property type="entry name" value="xseB"/>
    <property type="match status" value="1"/>
</dbReference>
<evidence type="ECO:0000256" key="1">
    <source>
        <dbReference type="ARBA" id="ARBA00009998"/>
    </source>
</evidence>
<accession>A0A517T016</accession>
<evidence type="ECO:0000256" key="3">
    <source>
        <dbReference type="ARBA" id="ARBA00022722"/>
    </source>
</evidence>
<dbReference type="OrthoDB" id="284990at2"/>
<dbReference type="Proteomes" id="UP000315003">
    <property type="component" value="Chromosome"/>
</dbReference>
<protein>
    <recommendedName>
        <fullName evidence="6">Exodeoxyribonuclease 7 small subunit</fullName>
        <ecNumber evidence="6">3.1.11.6</ecNumber>
    </recommendedName>
    <alternativeName>
        <fullName evidence="6">Exodeoxyribonuclease VII small subunit</fullName>
        <shortName evidence="6">Exonuclease VII small subunit</shortName>
    </alternativeName>
</protein>
<dbReference type="GO" id="GO:0009318">
    <property type="term" value="C:exodeoxyribonuclease VII complex"/>
    <property type="evidence" value="ECO:0007669"/>
    <property type="project" value="UniProtKB-UniRule"/>
</dbReference>
<dbReference type="Pfam" id="PF02609">
    <property type="entry name" value="Exonuc_VII_S"/>
    <property type="match status" value="1"/>
</dbReference>
<gene>
    <name evidence="6 8" type="primary">xseB</name>
    <name evidence="8" type="ORF">SV7mr_42020</name>
</gene>
<dbReference type="GO" id="GO:0008855">
    <property type="term" value="F:exodeoxyribonuclease VII activity"/>
    <property type="evidence" value="ECO:0007669"/>
    <property type="project" value="UniProtKB-UniRule"/>
</dbReference>
<keyword evidence="4 6" id="KW-0378">Hydrolase</keyword>
<dbReference type="RefSeq" id="WP_145275886.1">
    <property type="nucleotide sequence ID" value="NZ_CP036272.1"/>
</dbReference>
<evidence type="ECO:0000256" key="2">
    <source>
        <dbReference type="ARBA" id="ARBA00022490"/>
    </source>
</evidence>
<dbReference type="AlphaFoldDB" id="A0A517T016"/>
<dbReference type="InterPro" id="IPR003761">
    <property type="entry name" value="Exonuc_VII_S"/>
</dbReference>
<dbReference type="SUPFAM" id="SSF116842">
    <property type="entry name" value="XseB-like"/>
    <property type="match status" value="1"/>
</dbReference>
<feature type="region of interest" description="Disordered" evidence="7">
    <location>
        <begin position="76"/>
        <end position="103"/>
    </location>
</feature>
<comment type="similarity">
    <text evidence="1 6">Belongs to the XseB family.</text>
</comment>
<evidence type="ECO:0000256" key="6">
    <source>
        <dbReference type="HAMAP-Rule" id="MF_00337"/>
    </source>
</evidence>